<organism evidence="1 2">
    <name type="scientific">Glomus cerebriforme</name>
    <dbReference type="NCBI Taxonomy" id="658196"/>
    <lineage>
        <taxon>Eukaryota</taxon>
        <taxon>Fungi</taxon>
        <taxon>Fungi incertae sedis</taxon>
        <taxon>Mucoromycota</taxon>
        <taxon>Glomeromycotina</taxon>
        <taxon>Glomeromycetes</taxon>
        <taxon>Glomerales</taxon>
        <taxon>Glomeraceae</taxon>
        <taxon>Glomus</taxon>
    </lineage>
</organism>
<dbReference type="AlphaFoldDB" id="A0A397S966"/>
<sequence>MSAVTDNYDKIYIFRDGHTATFLPDTGEIIYIGDTLSKQLLDTTIFTVTNNPPERRYGHTAVLIKDKRIIVFGGSLNDLNISVDENTI</sequence>
<proteinExistence type="predicted"/>
<keyword evidence="2" id="KW-1185">Reference proteome</keyword>
<gene>
    <name evidence="1" type="ORF">C1645_835972</name>
</gene>
<dbReference type="OrthoDB" id="432528at2759"/>
<dbReference type="SUPFAM" id="SSF50965">
    <property type="entry name" value="Galactose oxidase, central domain"/>
    <property type="match status" value="1"/>
</dbReference>
<dbReference type="Proteomes" id="UP000265703">
    <property type="component" value="Unassembled WGS sequence"/>
</dbReference>
<accession>A0A397S966</accession>
<dbReference type="InterPro" id="IPR015915">
    <property type="entry name" value="Kelch-typ_b-propeller"/>
</dbReference>
<comment type="caution">
    <text evidence="1">The sequence shown here is derived from an EMBL/GenBank/DDBJ whole genome shotgun (WGS) entry which is preliminary data.</text>
</comment>
<protein>
    <submittedName>
        <fullName evidence="1">Uncharacterized protein</fullName>
    </submittedName>
</protein>
<reference evidence="1 2" key="1">
    <citation type="submission" date="2018-06" db="EMBL/GenBank/DDBJ databases">
        <title>Comparative genomics reveals the genomic features of Rhizophagus irregularis, R. cerebriforme, R. diaphanum and Gigaspora rosea, and their symbiotic lifestyle signature.</title>
        <authorList>
            <person name="Morin E."/>
            <person name="San Clemente H."/>
            <person name="Chen E.C.H."/>
            <person name="De La Providencia I."/>
            <person name="Hainaut M."/>
            <person name="Kuo A."/>
            <person name="Kohler A."/>
            <person name="Murat C."/>
            <person name="Tang N."/>
            <person name="Roy S."/>
            <person name="Loubradou J."/>
            <person name="Henrissat B."/>
            <person name="Grigoriev I.V."/>
            <person name="Corradi N."/>
            <person name="Roux C."/>
            <person name="Martin F.M."/>
        </authorList>
    </citation>
    <scope>NUCLEOTIDE SEQUENCE [LARGE SCALE GENOMIC DNA]</scope>
    <source>
        <strain evidence="1 2">DAOM 227022</strain>
    </source>
</reference>
<dbReference type="Gene3D" id="2.120.10.80">
    <property type="entry name" value="Kelch-type beta propeller"/>
    <property type="match status" value="1"/>
</dbReference>
<dbReference type="InterPro" id="IPR011043">
    <property type="entry name" value="Gal_Oxase/kelch_b-propeller"/>
</dbReference>
<name>A0A397S966_9GLOM</name>
<evidence type="ECO:0000313" key="2">
    <source>
        <dbReference type="Proteomes" id="UP000265703"/>
    </source>
</evidence>
<dbReference type="EMBL" id="QKYT01000710">
    <property type="protein sequence ID" value="RIA82042.1"/>
    <property type="molecule type" value="Genomic_DNA"/>
</dbReference>
<evidence type="ECO:0000313" key="1">
    <source>
        <dbReference type="EMBL" id="RIA82042.1"/>
    </source>
</evidence>